<proteinExistence type="predicted"/>
<dbReference type="VEuPathDB" id="FungiDB:FVEG_16798"/>
<keyword evidence="3" id="KW-1185">Reference proteome</keyword>
<dbReference type="GeneID" id="30073674"/>
<protein>
    <submittedName>
        <fullName evidence="2">Uncharacterized protein</fullName>
    </submittedName>
</protein>
<dbReference type="KEGG" id="fvr:FVEG_16798"/>
<organism evidence="2 3">
    <name type="scientific">Gibberella moniliformis (strain M3125 / FGSC 7600)</name>
    <name type="common">Maize ear and stalk rot fungus</name>
    <name type="synonym">Fusarium verticillioides</name>
    <dbReference type="NCBI Taxonomy" id="334819"/>
    <lineage>
        <taxon>Eukaryota</taxon>
        <taxon>Fungi</taxon>
        <taxon>Dikarya</taxon>
        <taxon>Ascomycota</taxon>
        <taxon>Pezizomycotina</taxon>
        <taxon>Sordariomycetes</taxon>
        <taxon>Hypocreomycetidae</taxon>
        <taxon>Hypocreales</taxon>
        <taxon>Nectriaceae</taxon>
        <taxon>Fusarium</taxon>
        <taxon>Fusarium fujikuroi species complex</taxon>
    </lineage>
</organism>
<name>W7MUX4_GIBM7</name>
<gene>
    <name evidence="2" type="ORF">FVEG_16798</name>
</gene>
<dbReference type="EMBL" id="DS022255">
    <property type="protein sequence ID" value="EWG51465.1"/>
    <property type="molecule type" value="Genomic_DNA"/>
</dbReference>
<sequence length="36" mass="3868">MPPDLVPQASGRDAMWNRGHGLKSPWLRSVVAPSGP</sequence>
<evidence type="ECO:0000313" key="2">
    <source>
        <dbReference type="EMBL" id="EWG51465.1"/>
    </source>
</evidence>
<evidence type="ECO:0000256" key="1">
    <source>
        <dbReference type="SAM" id="MobiDB-lite"/>
    </source>
</evidence>
<dbReference type="EMBL" id="CM000586">
    <property type="protein sequence ID" value="EWG51465.1"/>
    <property type="molecule type" value="Genomic_DNA"/>
</dbReference>
<evidence type="ECO:0000313" key="3">
    <source>
        <dbReference type="Proteomes" id="UP000009096"/>
    </source>
</evidence>
<reference evidence="2 3" key="1">
    <citation type="journal article" date="2010" name="Nature">
        <title>Comparative genomics reveals mobile pathogenicity chromosomes in Fusarium.</title>
        <authorList>
            <person name="Ma L.J."/>
            <person name="van der Does H.C."/>
            <person name="Borkovich K.A."/>
            <person name="Coleman J.J."/>
            <person name="Daboussi M.J."/>
            <person name="Di Pietro A."/>
            <person name="Dufresne M."/>
            <person name="Freitag M."/>
            <person name="Grabherr M."/>
            <person name="Henrissat B."/>
            <person name="Houterman P.M."/>
            <person name="Kang S."/>
            <person name="Shim W.B."/>
            <person name="Woloshuk C."/>
            <person name="Xie X."/>
            <person name="Xu J.R."/>
            <person name="Antoniw J."/>
            <person name="Baker S.E."/>
            <person name="Bluhm B.H."/>
            <person name="Breakspear A."/>
            <person name="Brown D.W."/>
            <person name="Butchko R.A."/>
            <person name="Chapman S."/>
            <person name="Coulson R."/>
            <person name="Coutinho P.M."/>
            <person name="Danchin E.G."/>
            <person name="Diener A."/>
            <person name="Gale L.R."/>
            <person name="Gardiner D.M."/>
            <person name="Goff S."/>
            <person name="Hammond-Kosack K.E."/>
            <person name="Hilburn K."/>
            <person name="Hua-Van A."/>
            <person name="Jonkers W."/>
            <person name="Kazan K."/>
            <person name="Kodira C.D."/>
            <person name="Koehrsen M."/>
            <person name="Kumar L."/>
            <person name="Lee Y.H."/>
            <person name="Li L."/>
            <person name="Manners J.M."/>
            <person name="Miranda-Saavedra D."/>
            <person name="Mukherjee M."/>
            <person name="Park G."/>
            <person name="Park J."/>
            <person name="Park S.Y."/>
            <person name="Proctor R.H."/>
            <person name="Regev A."/>
            <person name="Ruiz-Roldan M.C."/>
            <person name="Sain D."/>
            <person name="Sakthikumar S."/>
            <person name="Sykes S."/>
            <person name="Schwartz D.C."/>
            <person name="Turgeon B.G."/>
            <person name="Wapinski I."/>
            <person name="Yoder O."/>
            <person name="Young S."/>
            <person name="Zeng Q."/>
            <person name="Zhou S."/>
            <person name="Galagan J."/>
            <person name="Cuomo C.A."/>
            <person name="Kistler H.C."/>
            <person name="Rep M."/>
        </authorList>
    </citation>
    <scope>NUCLEOTIDE SEQUENCE [LARGE SCALE GENOMIC DNA]</scope>
    <source>
        <strain evidence="3">M3125 / FGSC 7600</strain>
    </source>
</reference>
<dbReference type="Proteomes" id="UP000009096">
    <property type="component" value="Chromosome 9"/>
</dbReference>
<dbReference type="RefSeq" id="XP_018757656.1">
    <property type="nucleotide sequence ID" value="XM_018906032.1"/>
</dbReference>
<accession>W7MUX4</accession>
<feature type="region of interest" description="Disordered" evidence="1">
    <location>
        <begin position="1"/>
        <end position="21"/>
    </location>
</feature>
<dbReference type="AlphaFoldDB" id="W7MUX4"/>